<dbReference type="AlphaFoldDB" id="A0ABD0TWY1"/>
<sequence length="394" mass="43252">MAASETSHTGDQSDHVALNSTSIPSLLKFVVSNLKHLIPTQLSTDNYSLWRSQIIKLFRANGFTHFLESASQAPPRLLHQDDGSTIPNSIYHQWILTDQNLAAALYSTISSSVLPYILHLESTSAILASLEARLQSTNRSRVIQLKNELHNILMKTSTMTQYLSEIKTFVDNIAAASSTVDTQDIIYSLPTSYQAFKTSICTMLHSISLDNLYSLLLSEEVNLAMDTSRGTTIPDPNLALYSSQLFPDPLWPTNARLLPAATCKLSSFKTVISGLVVYLKLTFLNAMSPLISSTTSERGSLASILVFLSRIEKTEPRACDPFTMSGVRANVSAIPSDVIISTMNDFMILPKLEAPFLISCAAYQRPTLIISSMPASSLPYRIFLAMEAENNAGS</sequence>
<evidence type="ECO:0000313" key="2">
    <source>
        <dbReference type="Proteomes" id="UP001552299"/>
    </source>
</evidence>
<name>A0ABD0TWY1_DENTH</name>
<comment type="caution">
    <text evidence="1">The sequence shown here is derived from an EMBL/GenBank/DDBJ whole genome shotgun (WGS) entry which is preliminary data.</text>
</comment>
<reference evidence="1 2" key="1">
    <citation type="journal article" date="2024" name="Plant Biotechnol. J.">
        <title>Dendrobium thyrsiflorum genome and its molecular insights into genes involved in important horticultural traits.</title>
        <authorList>
            <person name="Chen B."/>
            <person name="Wang J.Y."/>
            <person name="Zheng P.J."/>
            <person name="Li K.L."/>
            <person name="Liang Y.M."/>
            <person name="Chen X.F."/>
            <person name="Zhang C."/>
            <person name="Zhao X."/>
            <person name="He X."/>
            <person name="Zhang G.Q."/>
            <person name="Liu Z.J."/>
            <person name="Xu Q."/>
        </authorList>
    </citation>
    <scope>NUCLEOTIDE SEQUENCE [LARGE SCALE GENOMIC DNA]</scope>
    <source>
        <strain evidence="1">GZMU011</strain>
    </source>
</reference>
<dbReference type="Pfam" id="PF14223">
    <property type="entry name" value="Retrotran_gag_2"/>
    <property type="match status" value="1"/>
</dbReference>
<evidence type="ECO:0000313" key="1">
    <source>
        <dbReference type="EMBL" id="KAL0904158.1"/>
    </source>
</evidence>
<keyword evidence="2" id="KW-1185">Reference proteome</keyword>
<proteinExistence type="predicted"/>
<dbReference type="PANTHER" id="PTHR47481:SF31">
    <property type="entry name" value="OS01G0873500 PROTEIN"/>
    <property type="match status" value="1"/>
</dbReference>
<accession>A0ABD0TWY1</accession>
<dbReference type="PANTHER" id="PTHR47481">
    <property type="match status" value="1"/>
</dbReference>
<organism evidence="1 2">
    <name type="scientific">Dendrobium thyrsiflorum</name>
    <name type="common">Pinecone-like raceme dendrobium</name>
    <name type="synonym">Orchid</name>
    <dbReference type="NCBI Taxonomy" id="117978"/>
    <lineage>
        <taxon>Eukaryota</taxon>
        <taxon>Viridiplantae</taxon>
        <taxon>Streptophyta</taxon>
        <taxon>Embryophyta</taxon>
        <taxon>Tracheophyta</taxon>
        <taxon>Spermatophyta</taxon>
        <taxon>Magnoliopsida</taxon>
        <taxon>Liliopsida</taxon>
        <taxon>Asparagales</taxon>
        <taxon>Orchidaceae</taxon>
        <taxon>Epidendroideae</taxon>
        <taxon>Malaxideae</taxon>
        <taxon>Dendrobiinae</taxon>
        <taxon>Dendrobium</taxon>
    </lineage>
</organism>
<dbReference type="EMBL" id="JANQDX010000019">
    <property type="protein sequence ID" value="KAL0904158.1"/>
    <property type="molecule type" value="Genomic_DNA"/>
</dbReference>
<evidence type="ECO:0008006" key="3">
    <source>
        <dbReference type="Google" id="ProtNLM"/>
    </source>
</evidence>
<dbReference type="Proteomes" id="UP001552299">
    <property type="component" value="Unassembled WGS sequence"/>
</dbReference>
<protein>
    <recommendedName>
        <fullName evidence="3">Retrotransposon Copia-like N-terminal domain-containing protein</fullName>
    </recommendedName>
</protein>
<gene>
    <name evidence="1" type="ORF">M5K25_026232</name>
</gene>